<name>A0ACC0YF89_9ROSI</name>
<keyword evidence="2" id="KW-1185">Reference proteome</keyword>
<gene>
    <name evidence="1" type="ORF">Pint_24857</name>
</gene>
<reference evidence="2" key="1">
    <citation type="journal article" date="2023" name="G3 (Bethesda)">
        <title>Genome assembly and association tests identify interacting loci associated with vigor, precocity, and sex in interspecific pistachio rootstocks.</title>
        <authorList>
            <person name="Palmer W."/>
            <person name="Jacygrad E."/>
            <person name="Sagayaradj S."/>
            <person name="Cavanaugh K."/>
            <person name="Han R."/>
            <person name="Bertier L."/>
            <person name="Beede B."/>
            <person name="Kafkas S."/>
            <person name="Golino D."/>
            <person name="Preece J."/>
            <person name="Michelmore R."/>
        </authorList>
    </citation>
    <scope>NUCLEOTIDE SEQUENCE [LARGE SCALE GENOMIC DNA]</scope>
</reference>
<comment type="caution">
    <text evidence="1">The sequence shown here is derived from an EMBL/GenBank/DDBJ whole genome shotgun (WGS) entry which is preliminary data.</text>
</comment>
<dbReference type="EMBL" id="CM047742">
    <property type="protein sequence ID" value="KAJ0035578.1"/>
    <property type="molecule type" value="Genomic_DNA"/>
</dbReference>
<sequence length="56" mass="6849">MEVVLPFLFTWLGLVYMLNNAISGFRTHYRYQYLHKVPSFSTYLHVIKNENIQEYY</sequence>
<evidence type="ECO:0000313" key="2">
    <source>
        <dbReference type="Proteomes" id="UP001163603"/>
    </source>
</evidence>
<organism evidence="1 2">
    <name type="scientific">Pistacia integerrima</name>
    <dbReference type="NCBI Taxonomy" id="434235"/>
    <lineage>
        <taxon>Eukaryota</taxon>
        <taxon>Viridiplantae</taxon>
        <taxon>Streptophyta</taxon>
        <taxon>Embryophyta</taxon>
        <taxon>Tracheophyta</taxon>
        <taxon>Spermatophyta</taxon>
        <taxon>Magnoliopsida</taxon>
        <taxon>eudicotyledons</taxon>
        <taxon>Gunneridae</taxon>
        <taxon>Pentapetalae</taxon>
        <taxon>rosids</taxon>
        <taxon>malvids</taxon>
        <taxon>Sapindales</taxon>
        <taxon>Anacardiaceae</taxon>
        <taxon>Pistacia</taxon>
    </lineage>
</organism>
<evidence type="ECO:0000313" key="1">
    <source>
        <dbReference type="EMBL" id="KAJ0035578.1"/>
    </source>
</evidence>
<accession>A0ACC0YF89</accession>
<protein>
    <submittedName>
        <fullName evidence="1">Uncharacterized protein</fullName>
    </submittedName>
</protein>
<dbReference type="Proteomes" id="UP001163603">
    <property type="component" value="Chromosome 7"/>
</dbReference>
<proteinExistence type="predicted"/>